<feature type="compositionally biased region" description="Basic and acidic residues" evidence="1">
    <location>
        <begin position="374"/>
        <end position="387"/>
    </location>
</feature>
<dbReference type="SUPFAM" id="SSF53474">
    <property type="entry name" value="alpha/beta-Hydrolases"/>
    <property type="match status" value="1"/>
</dbReference>
<dbReference type="Pfam" id="PF12146">
    <property type="entry name" value="Hydrolase_4"/>
    <property type="match status" value="1"/>
</dbReference>
<dbReference type="OrthoDB" id="10249433at2759"/>
<dbReference type="OMA" id="LRFQCSW"/>
<evidence type="ECO:0000256" key="1">
    <source>
        <dbReference type="SAM" id="MobiDB-lite"/>
    </source>
</evidence>
<gene>
    <name evidence="3" type="primary">rsc11-2</name>
    <name evidence="3" type="ORF">DFA_01085</name>
</gene>
<accession>F4PQP3</accession>
<dbReference type="RefSeq" id="XP_004359060.1">
    <property type="nucleotide sequence ID" value="XM_004359003.1"/>
</dbReference>
<dbReference type="EMBL" id="GL883010">
    <property type="protein sequence ID" value="EGG21210.1"/>
    <property type="molecule type" value="Genomic_DNA"/>
</dbReference>
<dbReference type="AlphaFoldDB" id="F4PQP3"/>
<protein>
    <submittedName>
        <fullName evidence="3">Alpha/beta hydrolase fold-1 domain-containing protein</fullName>
    </submittedName>
</protein>
<dbReference type="PANTHER" id="PTHR43358">
    <property type="entry name" value="ALPHA/BETA-HYDROLASE"/>
    <property type="match status" value="1"/>
</dbReference>
<feature type="compositionally biased region" description="Low complexity" evidence="1">
    <location>
        <begin position="331"/>
        <end position="366"/>
    </location>
</feature>
<dbReference type="InterPro" id="IPR029058">
    <property type="entry name" value="AB_hydrolase_fold"/>
</dbReference>
<evidence type="ECO:0000313" key="3">
    <source>
        <dbReference type="EMBL" id="EGG21210.1"/>
    </source>
</evidence>
<sequence length="416" mass="46727">MSLNLSAAYDSLCDMVIRPPRCNHYQPHDMGPTSFSIAGQSFIREDFVCSHFTPSDYHKSEKQIPCVIYCHGNSGCRLDSIECLKALLPHRISVVAFDFSGSGLSEGEYVSLGHFEKMDVKTVVEHLRKSGKISTIGLWGRSMGAVTSILYAKEDPSIAAMVLDSPFSCLYKVAEELVLSTVQKMPKFMISVGLKMVRSSIKKRAHFDIKELDIVPVAEKVFIPSLFAHGKDDTFVRPHHSEKIFEKYQGDKNRLLLDGDHNSDRPEFFFQSVCIFFTNHLKPDPLPEPKNNNFLFHGEFYDDTSIEEQQLGQAILLSLKEAQQNGNGNHPTTTTTTSTTTTTTTPPRTTPTTSPTTTSPRTTTTSPRRRSPPPKREAPYRFRKSDFVGDPYDNSNSYDNDDNDCNNNDNDCNNDD</sequence>
<dbReference type="Proteomes" id="UP000007797">
    <property type="component" value="Unassembled WGS sequence"/>
</dbReference>
<keyword evidence="4" id="KW-1185">Reference proteome</keyword>
<dbReference type="PANTHER" id="PTHR43358:SF4">
    <property type="entry name" value="ALPHA_BETA HYDROLASE FOLD-1 DOMAIN-CONTAINING PROTEIN"/>
    <property type="match status" value="1"/>
</dbReference>
<evidence type="ECO:0000259" key="2">
    <source>
        <dbReference type="Pfam" id="PF12146"/>
    </source>
</evidence>
<organism evidence="3 4">
    <name type="scientific">Cavenderia fasciculata</name>
    <name type="common">Slime mold</name>
    <name type="synonym">Dictyostelium fasciculatum</name>
    <dbReference type="NCBI Taxonomy" id="261658"/>
    <lineage>
        <taxon>Eukaryota</taxon>
        <taxon>Amoebozoa</taxon>
        <taxon>Evosea</taxon>
        <taxon>Eumycetozoa</taxon>
        <taxon>Dictyostelia</taxon>
        <taxon>Acytosteliales</taxon>
        <taxon>Cavenderiaceae</taxon>
        <taxon>Cavenderia</taxon>
    </lineage>
</organism>
<feature type="region of interest" description="Disordered" evidence="1">
    <location>
        <begin position="323"/>
        <end position="416"/>
    </location>
</feature>
<dbReference type="GO" id="GO:0016787">
    <property type="term" value="F:hydrolase activity"/>
    <property type="evidence" value="ECO:0007669"/>
    <property type="project" value="UniProtKB-KW"/>
</dbReference>
<feature type="compositionally biased region" description="Low complexity" evidence="1">
    <location>
        <begin position="405"/>
        <end position="416"/>
    </location>
</feature>
<reference evidence="4" key="1">
    <citation type="journal article" date="2011" name="Genome Res.">
        <title>Phylogeny-wide analysis of social amoeba genomes highlights ancient origins for complex intercellular communication.</title>
        <authorList>
            <person name="Heidel A.J."/>
            <person name="Lawal H.M."/>
            <person name="Felder M."/>
            <person name="Schilde C."/>
            <person name="Helps N.R."/>
            <person name="Tunggal B."/>
            <person name="Rivero F."/>
            <person name="John U."/>
            <person name="Schleicher M."/>
            <person name="Eichinger L."/>
            <person name="Platzer M."/>
            <person name="Noegel A.A."/>
            <person name="Schaap P."/>
            <person name="Gloeckner G."/>
        </authorList>
    </citation>
    <scope>NUCLEOTIDE SEQUENCE [LARGE SCALE GENOMIC DNA]</scope>
    <source>
        <strain evidence="4">SH3</strain>
    </source>
</reference>
<dbReference type="GeneID" id="14874102"/>
<dbReference type="STRING" id="1054147.F4PQP3"/>
<feature type="domain" description="Serine aminopeptidase S33" evidence="2">
    <location>
        <begin position="66"/>
        <end position="187"/>
    </location>
</feature>
<proteinExistence type="predicted"/>
<dbReference type="InterPro" id="IPR022742">
    <property type="entry name" value="Hydrolase_4"/>
</dbReference>
<evidence type="ECO:0000313" key="4">
    <source>
        <dbReference type="Proteomes" id="UP000007797"/>
    </source>
</evidence>
<dbReference type="Gene3D" id="3.40.50.1820">
    <property type="entry name" value="alpha/beta hydrolase"/>
    <property type="match status" value="1"/>
</dbReference>
<keyword evidence="3" id="KW-0378">Hydrolase</keyword>
<dbReference type="InterPro" id="IPR052920">
    <property type="entry name" value="DNA-binding_regulatory"/>
</dbReference>
<name>F4PQP3_CACFS</name>
<dbReference type="KEGG" id="dfa:DFA_01085"/>